<evidence type="ECO:0000313" key="7">
    <source>
        <dbReference type="RefSeq" id="XP_010242120.1"/>
    </source>
</evidence>
<keyword evidence="4" id="KW-0539">Nucleus</keyword>
<feature type="region of interest" description="Disordered" evidence="5">
    <location>
        <begin position="190"/>
        <end position="248"/>
    </location>
</feature>
<dbReference type="AlphaFoldDB" id="A0A1U7Z5M6"/>
<dbReference type="OrthoDB" id="514823at2759"/>
<dbReference type="PANTHER" id="PTHR17598">
    <property type="entry name" value="DNA POLYMERASE DELTA SUBUNIT 3"/>
    <property type="match status" value="1"/>
</dbReference>
<dbReference type="InParanoid" id="A0A1U7Z5M6"/>
<dbReference type="GO" id="GO:1904161">
    <property type="term" value="P:DNA synthesis involved in UV-damage excision repair"/>
    <property type="evidence" value="ECO:0000318"/>
    <property type="project" value="GO_Central"/>
</dbReference>
<accession>A0A1U7Z5M6</accession>
<proteinExistence type="predicted"/>
<dbReference type="InterPro" id="IPR041913">
    <property type="entry name" value="POLD3_sf"/>
</dbReference>
<dbReference type="FunFam" id="3.90.1030.20:FF:000002">
    <property type="entry name" value="DNA polymerase delta subunit"/>
    <property type="match status" value="1"/>
</dbReference>
<dbReference type="GO" id="GO:0006297">
    <property type="term" value="P:nucleotide-excision repair, DNA gap filling"/>
    <property type="evidence" value="ECO:0000318"/>
    <property type="project" value="GO_Central"/>
</dbReference>
<protein>
    <recommendedName>
        <fullName evidence="2">DNA polymerase delta subunit 3</fullName>
    </recommendedName>
</protein>
<dbReference type="GeneID" id="104586550"/>
<evidence type="ECO:0000256" key="5">
    <source>
        <dbReference type="SAM" id="MobiDB-lite"/>
    </source>
</evidence>
<dbReference type="RefSeq" id="XP_010242120.1">
    <property type="nucleotide sequence ID" value="XM_010243818.1"/>
</dbReference>
<evidence type="ECO:0000313" key="6">
    <source>
        <dbReference type="Proteomes" id="UP000189703"/>
    </source>
</evidence>
<dbReference type="PANTHER" id="PTHR17598:SF13">
    <property type="entry name" value="DNA POLYMERASE DELTA SUBUNIT 3"/>
    <property type="match status" value="1"/>
</dbReference>
<dbReference type="Gene3D" id="3.90.1030.20">
    <property type="entry name" value="DNA polymerase delta, p66 (Cdc27) subunit, wHTH domain"/>
    <property type="match status" value="1"/>
</dbReference>
<dbReference type="OMA" id="TAEAQIC"/>
<sequence length="552" mass="60052">MVDVVNMGVLDEIQSLVSDKLQVVSYKWLSRNFSVSSNDAKRLLLEFIEKHGSGLEIIYTLSGWLKKNPSVYNIRLVPGLKLAEIKQEFEENCSVQVYSVQACIPKDPAVLWNAEFVQAEELFNQPSAVNNCLRDNRFCGVSNSFVKRNAHETPAIVVPPQPRNVGVTGLSKSNSTNQTLPAPFVQGKVQHESPKIGVQSSTAATKDVKSESSSKPVQASEPNIDKEKITTFPANKRKGQNDKRTGGSLATFWGRASAKLKPNCPPAETNSAAPNPVVTAEAQICAREAVDNFSSDEDEQDVKPRRISNGEGSRKRRVVFDFSDEEDDYENAVSLASPDPPPQRQSSIDDKHNNKTLVLEKNNMNFEEKEEKSKIKQEKATKKDFILPQKEDTGVPNNGKKGGILLSEKIHNGFPESDGDKKDTTNAAPMSPKRRKVLKTRIDERGREVTEVVWEGEETETKNADKDATKNSVNRAPAVKSPALGGTAPSKPVDKTSASGAIAPSNSVAKSASGGSVTAPSNPASKAGNKKTGKAGVKDAKQGNILSFFKRV</sequence>
<organism evidence="6 7">
    <name type="scientific">Nelumbo nucifera</name>
    <name type="common">Sacred lotus</name>
    <dbReference type="NCBI Taxonomy" id="4432"/>
    <lineage>
        <taxon>Eukaryota</taxon>
        <taxon>Viridiplantae</taxon>
        <taxon>Streptophyta</taxon>
        <taxon>Embryophyta</taxon>
        <taxon>Tracheophyta</taxon>
        <taxon>Spermatophyta</taxon>
        <taxon>Magnoliopsida</taxon>
        <taxon>Proteales</taxon>
        <taxon>Nelumbonaceae</taxon>
        <taxon>Nelumbo</taxon>
    </lineage>
</organism>
<dbReference type="FunCoup" id="A0A1U7Z5M6">
    <property type="interactions" value="1349"/>
</dbReference>
<keyword evidence="3" id="KW-0235">DNA replication</keyword>
<dbReference type="InterPro" id="IPR019038">
    <property type="entry name" value="POLD3"/>
</dbReference>
<comment type="subcellular location">
    <subcellularLocation>
        <location evidence="1">Nucleus</location>
    </subcellularLocation>
</comment>
<dbReference type="Pfam" id="PF09507">
    <property type="entry name" value="CDC27"/>
    <property type="match status" value="1"/>
</dbReference>
<evidence type="ECO:0000256" key="3">
    <source>
        <dbReference type="ARBA" id="ARBA00022705"/>
    </source>
</evidence>
<dbReference type="Proteomes" id="UP000189703">
    <property type="component" value="Unplaced"/>
</dbReference>
<reference evidence="7" key="1">
    <citation type="submission" date="2025-08" db="UniProtKB">
        <authorList>
            <consortium name="RefSeq"/>
        </authorList>
    </citation>
    <scope>IDENTIFICATION</scope>
</reference>
<dbReference type="KEGG" id="nnu:104586550"/>
<dbReference type="eggNOG" id="ENOG502QPSW">
    <property type="taxonomic scope" value="Eukaryota"/>
</dbReference>
<feature type="compositionally biased region" description="Polar residues" evidence="5">
    <location>
        <begin position="496"/>
        <end position="524"/>
    </location>
</feature>
<evidence type="ECO:0000256" key="2">
    <source>
        <dbReference type="ARBA" id="ARBA00017589"/>
    </source>
</evidence>
<evidence type="ECO:0000256" key="1">
    <source>
        <dbReference type="ARBA" id="ARBA00004123"/>
    </source>
</evidence>
<dbReference type="STRING" id="4432.A0A1U7Z5M6"/>
<name>A0A1U7Z5M6_NELNU</name>
<feature type="compositionally biased region" description="Basic and acidic residues" evidence="5">
    <location>
        <begin position="440"/>
        <end position="450"/>
    </location>
</feature>
<keyword evidence="6" id="KW-1185">Reference proteome</keyword>
<dbReference type="GO" id="GO:0043625">
    <property type="term" value="C:delta DNA polymerase complex"/>
    <property type="evidence" value="ECO:0000318"/>
    <property type="project" value="GO_Central"/>
</dbReference>
<dbReference type="GO" id="GO:0006271">
    <property type="term" value="P:DNA strand elongation involved in DNA replication"/>
    <property type="evidence" value="ECO:0000318"/>
    <property type="project" value="GO_Central"/>
</dbReference>
<gene>
    <name evidence="7" type="primary">LOC104586550</name>
</gene>
<feature type="compositionally biased region" description="Basic and acidic residues" evidence="5">
    <location>
        <begin position="459"/>
        <end position="469"/>
    </location>
</feature>
<feature type="region of interest" description="Disordered" evidence="5">
    <location>
        <begin position="291"/>
        <end position="543"/>
    </location>
</feature>
<feature type="compositionally biased region" description="Basic and acidic residues" evidence="5">
    <location>
        <begin position="366"/>
        <end position="393"/>
    </location>
</feature>
<evidence type="ECO:0000256" key="4">
    <source>
        <dbReference type="ARBA" id="ARBA00023242"/>
    </source>
</evidence>